<sequence>MAPGLPTVFVGSPAALTATARN</sequence>
<protein>
    <submittedName>
        <fullName evidence="1">Uncharacterized protein</fullName>
    </submittedName>
</protein>
<name>A0A382GRX2_9ZZZZ</name>
<organism evidence="1">
    <name type="scientific">marine metagenome</name>
    <dbReference type="NCBI Taxonomy" id="408172"/>
    <lineage>
        <taxon>unclassified sequences</taxon>
        <taxon>metagenomes</taxon>
        <taxon>ecological metagenomes</taxon>
    </lineage>
</organism>
<accession>A0A382GRX2</accession>
<reference evidence="1" key="1">
    <citation type="submission" date="2018-05" db="EMBL/GenBank/DDBJ databases">
        <authorList>
            <person name="Lanie J.A."/>
            <person name="Ng W.-L."/>
            <person name="Kazmierczak K.M."/>
            <person name="Andrzejewski T.M."/>
            <person name="Davidsen T.M."/>
            <person name="Wayne K.J."/>
            <person name="Tettelin H."/>
            <person name="Glass J.I."/>
            <person name="Rusch D."/>
            <person name="Podicherti R."/>
            <person name="Tsui H.-C.T."/>
            <person name="Winkler M.E."/>
        </authorList>
    </citation>
    <scope>NUCLEOTIDE SEQUENCE</scope>
</reference>
<proteinExistence type="predicted"/>
<evidence type="ECO:0000313" key="1">
    <source>
        <dbReference type="EMBL" id="SVB77313.1"/>
    </source>
</evidence>
<gene>
    <name evidence="1" type="ORF">METZ01_LOCUS230167</name>
</gene>
<dbReference type="AlphaFoldDB" id="A0A382GRX2"/>
<dbReference type="EMBL" id="UINC01056824">
    <property type="protein sequence ID" value="SVB77313.1"/>
    <property type="molecule type" value="Genomic_DNA"/>
</dbReference>